<evidence type="ECO:0000313" key="6">
    <source>
        <dbReference type="EMBL" id="CAB3383118.1"/>
    </source>
</evidence>
<dbReference type="SUPFAM" id="SSF52283">
    <property type="entry name" value="Formate/glycerate dehydrogenase catalytic domain-like"/>
    <property type="match status" value="1"/>
</dbReference>
<sequence length="325" mass="35262">MALSKPFKILVTHPEIPAVAIKKLMQRCELVVCPEVPYSTRDQILSRVTPDLDGILWLSKHRMDKEVLDLAGPKLKVVATMAVGYDNIEVAEAKGRGIKVGNTPGVLDAAVAEITLCLLLEIARRVPEGRNCILEGRWEAVRPQWLLGKDLRGSTVGVVGLGNIGLSIVKRLLPFEIGKFIYTGHNRKPEGDKLGGTFVSLDELLQQSDFVIVSCPLTPETKFLFNAEAFAKMKDSAILVNIARGDIIDQEALVSALKNGKIWGAALDVMSPEPLPTDHPLTKLKNCVLAPHLGSATEKTRGDMAMLAVDNILAALDGKQMPAPL</sequence>
<dbReference type="InterPro" id="IPR029753">
    <property type="entry name" value="D-isomer_DH_CS"/>
</dbReference>
<name>A0A8S1DKP5_9INSE</name>
<dbReference type="InterPro" id="IPR036291">
    <property type="entry name" value="NAD(P)-bd_dom_sf"/>
</dbReference>
<dbReference type="Pfam" id="PF02826">
    <property type="entry name" value="2-Hacid_dh_C"/>
    <property type="match status" value="1"/>
</dbReference>
<dbReference type="SUPFAM" id="SSF51735">
    <property type="entry name" value="NAD(P)-binding Rossmann-fold domains"/>
    <property type="match status" value="1"/>
</dbReference>
<dbReference type="GO" id="GO:0051287">
    <property type="term" value="F:NAD binding"/>
    <property type="evidence" value="ECO:0007669"/>
    <property type="project" value="InterPro"/>
</dbReference>
<evidence type="ECO:0000256" key="3">
    <source>
        <dbReference type="RuleBase" id="RU003719"/>
    </source>
</evidence>
<evidence type="ECO:0000256" key="1">
    <source>
        <dbReference type="ARBA" id="ARBA00023002"/>
    </source>
</evidence>
<dbReference type="Proteomes" id="UP000494165">
    <property type="component" value="Unassembled WGS sequence"/>
</dbReference>
<dbReference type="GO" id="GO:0005829">
    <property type="term" value="C:cytosol"/>
    <property type="evidence" value="ECO:0007669"/>
    <property type="project" value="TreeGrafter"/>
</dbReference>
<dbReference type="AlphaFoldDB" id="A0A8S1DKP5"/>
<comment type="similarity">
    <text evidence="3">Belongs to the D-isomer specific 2-hydroxyacid dehydrogenase family.</text>
</comment>
<evidence type="ECO:0000256" key="2">
    <source>
        <dbReference type="ARBA" id="ARBA00073306"/>
    </source>
</evidence>
<organism evidence="6 7">
    <name type="scientific">Cloeon dipterum</name>
    <dbReference type="NCBI Taxonomy" id="197152"/>
    <lineage>
        <taxon>Eukaryota</taxon>
        <taxon>Metazoa</taxon>
        <taxon>Ecdysozoa</taxon>
        <taxon>Arthropoda</taxon>
        <taxon>Hexapoda</taxon>
        <taxon>Insecta</taxon>
        <taxon>Pterygota</taxon>
        <taxon>Palaeoptera</taxon>
        <taxon>Ephemeroptera</taxon>
        <taxon>Pisciforma</taxon>
        <taxon>Baetidae</taxon>
        <taxon>Cloeon</taxon>
    </lineage>
</organism>
<protein>
    <recommendedName>
        <fullName evidence="2">Glyoxylate reductase/hydroxypyruvate reductase</fullName>
    </recommendedName>
</protein>
<dbReference type="CDD" id="cd05301">
    <property type="entry name" value="GDH"/>
    <property type="match status" value="1"/>
</dbReference>
<proteinExistence type="inferred from homology"/>
<dbReference type="InterPro" id="IPR050223">
    <property type="entry name" value="D-isomer_2-hydroxyacid_DH"/>
</dbReference>
<keyword evidence="7" id="KW-1185">Reference proteome</keyword>
<accession>A0A8S1DKP5</accession>
<evidence type="ECO:0000313" key="7">
    <source>
        <dbReference type="Proteomes" id="UP000494165"/>
    </source>
</evidence>
<keyword evidence="1 3" id="KW-0560">Oxidoreductase</keyword>
<comment type="caution">
    <text evidence="6">The sequence shown here is derived from an EMBL/GenBank/DDBJ whole genome shotgun (WGS) entry which is preliminary data.</text>
</comment>
<dbReference type="FunFam" id="3.40.50.720:FF:000026">
    <property type="entry name" value="Glyoxylate/hydroxypyruvate reductase B"/>
    <property type="match status" value="1"/>
</dbReference>
<evidence type="ECO:0000259" key="5">
    <source>
        <dbReference type="Pfam" id="PF02826"/>
    </source>
</evidence>
<dbReference type="PANTHER" id="PTHR10996">
    <property type="entry name" value="2-HYDROXYACID DEHYDROGENASE-RELATED"/>
    <property type="match status" value="1"/>
</dbReference>
<dbReference type="InterPro" id="IPR006139">
    <property type="entry name" value="D-isomer_2_OHA_DH_cat_dom"/>
</dbReference>
<dbReference type="PROSITE" id="PS00671">
    <property type="entry name" value="D_2_HYDROXYACID_DH_3"/>
    <property type="match status" value="1"/>
</dbReference>
<gene>
    <name evidence="6" type="ORF">CLODIP_2_CD08620</name>
</gene>
<dbReference type="GO" id="GO:0030267">
    <property type="term" value="F:glyoxylate reductase (NADPH) activity"/>
    <property type="evidence" value="ECO:0007669"/>
    <property type="project" value="TreeGrafter"/>
</dbReference>
<reference evidence="6 7" key="1">
    <citation type="submission" date="2020-04" db="EMBL/GenBank/DDBJ databases">
        <authorList>
            <person name="Alioto T."/>
            <person name="Alioto T."/>
            <person name="Gomez Garrido J."/>
        </authorList>
    </citation>
    <scope>NUCLEOTIDE SEQUENCE [LARGE SCALE GENOMIC DNA]</scope>
</reference>
<evidence type="ECO:0000259" key="4">
    <source>
        <dbReference type="Pfam" id="PF00389"/>
    </source>
</evidence>
<dbReference type="GO" id="GO:0008465">
    <property type="term" value="F:hydroxypyruvate reductase (NADH) activity"/>
    <property type="evidence" value="ECO:0007669"/>
    <property type="project" value="TreeGrafter"/>
</dbReference>
<dbReference type="EMBL" id="CADEPI010000295">
    <property type="protein sequence ID" value="CAB3383118.1"/>
    <property type="molecule type" value="Genomic_DNA"/>
</dbReference>
<feature type="domain" description="D-isomer specific 2-hydroxyacid dehydrogenase catalytic" evidence="4">
    <location>
        <begin position="17"/>
        <end position="323"/>
    </location>
</feature>
<dbReference type="OrthoDB" id="298012at2759"/>
<dbReference type="Pfam" id="PF00389">
    <property type="entry name" value="2-Hacid_dh"/>
    <property type="match status" value="1"/>
</dbReference>
<dbReference type="InterPro" id="IPR006140">
    <property type="entry name" value="D-isomer_DH_NAD-bd"/>
</dbReference>
<dbReference type="Gene3D" id="3.40.50.720">
    <property type="entry name" value="NAD(P)-binding Rossmann-like Domain"/>
    <property type="match status" value="2"/>
</dbReference>
<dbReference type="PANTHER" id="PTHR10996:SF119">
    <property type="entry name" value="FI03731P-RELATED"/>
    <property type="match status" value="1"/>
</dbReference>
<feature type="domain" description="D-isomer specific 2-hydroxyacid dehydrogenase NAD-binding" evidence="5">
    <location>
        <begin position="117"/>
        <end position="294"/>
    </location>
</feature>